<dbReference type="GO" id="GO:0008199">
    <property type="term" value="F:ferric iron binding"/>
    <property type="evidence" value="ECO:0007669"/>
    <property type="project" value="InterPro"/>
</dbReference>
<feature type="binding site" evidence="5">
    <location>
        <position position="126"/>
    </location>
    <ligand>
        <name>Fe cation</name>
        <dbReference type="ChEBI" id="CHEBI:24875"/>
        <label>1</label>
    </ligand>
</feature>
<proteinExistence type="predicted"/>
<evidence type="ECO:0000313" key="9">
    <source>
        <dbReference type="EMBL" id="MDK4307904.1"/>
    </source>
</evidence>
<sequence length="160" mass="18360">MNEKLFNLINKQVTNEHGAALIYTQLAYELDELSLPGMRDWMFKQADEEREHAQKFADHLLDRDEKPQIGEISVDDLKIEKPIDAFKAALEHEKKVSGQIRDIVRLADEIDDVDSRTLLNWFLDEQIEEEASVSEIVDQLELVGDNGSGILRIDAQLAER</sequence>
<keyword evidence="4 5" id="KW-0408">Iron</keyword>
<name>A0AAP4F620_9CORY</name>
<feature type="binding site" evidence="5">
    <location>
        <position position="49"/>
    </location>
    <ligand>
        <name>Fe cation</name>
        <dbReference type="ChEBI" id="CHEBI:24875"/>
        <label>1</label>
    </ligand>
</feature>
<dbReference type="Proteomes" id="UP001224412">
    <property type="component" value="Unassembled WGS sequence"/>
</dbReference>
<dbReference type="GO" id="GO:0006826">
    <property type="term" value="P:iron ion transport"/>
    <property type="evidence" value="ECO:0007669"/>
    <property type="project" value="InterPro"/>
</dbReference>
<dbReference type="GO" id="GO:0006879">
    <property type="term" value="P:intracellular iron ion homeostasis"/>
    <property type="evidence" value="ECO:0007669"/>
    <property type="project" value="UniProtKB-KW"/>
</dbReference>
<evidence type="ECO:0000313" key="10">
    <source>
        <dbReference type="Proteomes" id="UP001224412"/>
    </source>
</evidence>
<dbReference type="GO" id="GO:0008198">
    <property type="term" value="F:ferrous iron binding"/>
    <property type="evidence" value="ECO:0007669"/>
    <property type="project" value="TreeGrafter"/>
</dbReference>
<dbReference type="GO" id="GO:0005829">
    <property type="term" value="C:cytosol"/>
    <property type="evidence" value="ECO:0007669"/>
    <property type="project" value="TreeGrafter"/>
</dbReference>
<gene>
    <name evidence="8" type="ORF">QPX23_03310</name>
    <name evidence="9" type="ORF">QPX42_10220</name>
</gene>
<dbReference type="InterPro" id="IPR009078">
    <property type="entry name" value="Ferritin-like_SF"/>
</dbReference>
<feature type="domain" description="Ferritin-like diiron" evidence="7">
    <location>
        <begin position="1"/>
        <end position="144"/>
    </location>
</feature>
<dbReference type="InterPro" id="IPR009040">
    <property type="entry name" value="Ferritin-like_diiron"/>
</dbReference>
<evidence type="ECO:0000256" key="4">
    <source>
        <dbReference type="ARBA" id="ARBA00023004"/>
    </source>
</evidence>
<dbReference type="PROSITE" id="PS50905">
    <property type="entry name" value="FERRITIN_LIKE"/>
    <property type="match status" value="1"/>
</dbReference>
<organism evidence="9 10">
    <name type="scientific">Corynebacterium pseudodiphtheriticum</name>
    <dbReference type="NCBI Taxonomy" id="37637"/>
    <lineage>
        <taxon>Bacteria</taxon>
        <taxon>Bacillati</taxon>
        <taxon>Actinomycetota</taxon>
        <taxon>Actinomycetes</taxon>
        <taxon>Mycobacteriales</taxon>
        <taxon>Corynebacteriaceae</taxon>
        <taxon>Corynebacterium</taxon>
    </lineage>
</organism>
<keyword evidence="2 5" id="KW-0479">Metal-binding</keyword>
<evidence type="ECO:0000256" key="3">
    <source>
        <dbReference type="ARBA" id="ARBA00023002"/>
    </source>
</evidence>
<comment type="caution">
    <text evidence="9">The sequence shown here is derived from an EMBL/GenBank/DDBJ whole genome shotgun (WGS) entry which is preliminary data.</text>
</comment>
<dbReference type="GO" id="GO:0004322">
    <property type="term" value="F:ferroxidase activity"/>
    <property type="evidence" value="ECO:0007669"/>
    <property type="project" value="TreeGrafter"/>
</dbReference>
<keyword evidence="11" id="KW-1185">Reference proteome</keyword>
<evidence type="ECO:0000259" key="7">
    <source>
        <dbReference type="PROSITE" id="PS50905"/>
    </source>
</evidence>
<evidence type="ECO:0000256" key="6">
    <source>
        <dbReference type="RuleBase" id="RU361145"/>
    </source>
</evidence>
<accession>A0AAP4F620</accession>
<evidence type="ECO:0000313" key="11">
    <source>
        <dbReference type="Proteomes" id="UP001239759"/>
    </source>
</evidence>
<dbReference type="GeneID" id="42782118"/>
<dbReference type="Gene3D" id="1.20.1260.10">
    <property type="match status" value="1"/>
</dbReference>
<dbReference type="EMBL" id="JASNVH010000021">
    <property type="protein sequence ID" value="MDK4307904.1"/>
    <property type="molecule type" value="Genomic_DNA"/>
</dbReference>
<dbReference type="CDD" id="cd01055">
    <property type="entry name" value="Nonheme_Ferritin"/>
    <property type="match status" value="1"/>
</dbReference>
<dbReference type="InterPro" id="IPR001519">
    <property type="entry name" value="Ferritin"/>
</dbReference>
<keyword evidence="3" id="KW-0560">Oxidoreductase</keyword>
<feature type="binding site" evidence="5">
    <location>
        <position position="52"/>
    </location>
    <ligand>
        <name>Fe cation</name>
        <dbReference type="ChEBI" id="CHEBI:24875"/>
        <label>1</label>
    </ligand>
</feature>
<dbReference type="PANTHER" id="PTHR11431:SF127">
    <property type="entry name" value="BACTERIAL NON-HEME FERRITIN"/>
    <property type="match status" value="1"/>
</dbReference>
<dbReference type="Proteomes" id="UP001239759">
    <property type="component" value="Unassembled WGS sequence"/>
</dbReference>
<protein>
    <recommendedName>
        <fullName evidence="6">Ferritin</fullName>
    </recommendedName>
</protein>
<keyword evidence="1 6" id="KW-0409">Iron storage</keyword>
<evidence type="ECO:0000313" key="8">
    <source>
        <dbReference type="EMBL" id="MDK4289762.1"/>
    </source>
</evidence>
<dbReference type="SUPFAM" id="SSF47240">
    <property type="entry name" value="Ferritin-like"/>
    <property type="match status" value="1"/>
</dbReference>
<dbReference type="InterPro" id="IPR012347">
    <property type="entry name" value="Ferritin-like"/>
</dbReference>
<dbReference type="Pfam" id="PF00210">
    <property type="entry name" value="Ferritin"/>
    <property type="match status" value="1"/>
</dbReference>
<dbReference type="EMBL" id="JASNUQ010000004">
    <property type="protein sequence ID" value="MDK4289762.1"/>
    <property type="molecule type" value="Genomic_DNA"/>
</dbReference>
<evidence type="ECO:0000256" key="2">
    <source>
        <dbReference type="ARBA" id="ARBA00022723"/>
    </source>
</evidence>
<feature type="binding site" evidence="5">
    <location>
        <position position="93"/>
    </location>
    <ligand>
        <name>Fe cation</name>
        <dbReference type="ChEBI" id="CHEBI:24875"/>
        <label>1</label>
    </ligand>
</feature>
<dbReference type="AlphaFoldDB" id="A0AAP4F620"/>
<reference evidence="9 11" key="1">
    <citation type="submission" date="2023-05" db="EMBL/GenBank/DDBJ databases">
        <title>Metabolic capabilities are highly conserved among human nasal-associated Corynebacterium species in pangenomic analyses.</title>
        <authorList>
            <person name="Tran T.H."/>
            <person name="Roberts A.Q."/>
            <person name="Escapa I.F."/>
            <person name="Gao W."/>
            <person name="Conlan S."/>
            <person name="Kong H."/>
            <person name="Segre J.A."/>
            <person name="Kelly M.S."/>
            <person name="Lemon K.P."/>
        </authorList>
    </citation>
    <scope>NUCLEOTIDE SEQUENCE</scope>
    <source>
        <strain evidence="9">KPL2773</strain>
        <strain evidence="8 11">KPL3772</strain>
    </source>
</reference>
<evidence type="ECO:0000256" key="1">
    <source>
        <dbReference type="ARBA" id="ARBA00022434"/>
    </source>
</evidence>
<dbReference type="PANTHER" id="PTHR11431">
    <property type="entry name" value="FERRITIN"/>
    <property type="match status" value="1"/>
</dbReference>
<evidence type="ECO:0000256" key="5">
    <source>
        <dbReference type="PIRSR" id="PIRSR601519-1"/>
    </source>
</evidence>
<dbReference type="InterPro" id="IPR008331">
    <property type="entry name" value="Ferritin_DPS_dom"/>
</dbReference>
<dbReference type="InterPro" id="IPR041719">
    <property type="entry name" value="Ferritin_prok"/>
</dbReference>
<feature type="binding site" evidence="5">
    <location>
        <position position="16"/>
    </location>
    <ligand>
        <name>Fe cation</name>
        <dbReference type="ChEBI" id="CHEBI:24875"/>
        <label>1</label>
    </ligand>
</feature>
<dbReference type="RefSeq" id="WP_023018474.1">
    <property type="nucleotide sequence ID" value="NZ_CP051667.1"/>
</dbReference>